<comment type="caution">
    <text evidence="12">The sequence shown here is derived from an EMBL/GenBank/DDBJ whole genome shotgun (WGS) entry which is preliminary data.</text>
</comment>
<evidence type="ECO:0000256" key="7">
    <source>
        <dbReference type="ARBA" id="ARBA00022777"/>
    </source>
</evidence>
<evidence type="ECO:0000256" key="8">
    <source>
        <dbReference type="ARBA" id="ARBA00022840"/>
    </source>
</evidence>
<dbReference type="Pfam" id="PF00512">
    <property type="entry name" value="HisKA"/>
    <property type="match status" value="1"/>
</dbReference>
<proteinExistence type="predicted"/>
<dbReference type="PANTHER" id="PTHR42878:SF7">
    <property type="entry name" value="SENSOR HISTIDINE KINASE GLRK"/>
    <property type="match status" value="1"/>
</dbReference>
<dbReference type="AlphaFoldDB" id="A0A916Z9T1"/>
<evidence type="ECO:0000259" key="11">
    <source>
        <dbReference type="PROSITE" id="PS50109"/>
    </source>
</evidence>
<keyword evidence="9" id="KW-0902">Two-component regulatory system</keyword>
<evidence type="ECO:0000256" key="2">
    <source>
        <dbReference type="ARBA" id="ARBA00004370"/>
    </source>
</evidence>
<protein>
    <recommendedName>
        <fullName evidence="3">histidine kinase</fullName>
        <ecNumber evidence="3">2.7.13.3</ecNumber>
    </recommendedName>
</protein>
<keyword evidence="8" id="KW-0067">ATP-binding</keyword>
<comment type="subcellular location">
    <subcellularLocation>
        <location evidence="2">Membrane</location>
    </subcellularLocation>
</comment>
<dbReference type="Proteomes" id="UP000612456">
    <property type="component" value="Unassembled WGS sequence"/>
</dbReference>
<dbReference type="InterPro" id="IPR003594">
    <property type="entry name" value="HATPase_dom"/>
</dbReference>
<dbReference type="PANTHER" id="PTHR42878">
    <property type="entry name" value="TWO-COMPONENT HISTIDINE KINASE"/>
    <property type="match status" value="1"/>
</dbReference>
<dbReference type="InterPro" id="IPR005467">
    <property type="entry name" value="His_kinase_dom"/>
</dbReference>
<keyword evidence="10" id="KW-1133">Transmembrane helix</keyword>
<dbReference type="EMBL" id="BMHP01000003">
    <property type="protein sequence ID" value="GGD81728.1"/>
    <property type="molecule type" value="Genomic_DNA"/>
</dbReference>
<keyword evidence="10" id="KW-0472">Membrane</keyword>
<dbReference type="InterPro" id="IPR036890">
    <property type="entry name" value="HATPase_C_sf"/>
</dbReference>
<comment type="catalytic activity">
    <reaction evidence="1">
        <text>ATP + protein L-histidine = ADP + protein N-phospho-L-histidine.</text>
        <dbReference type="EC" id="2.7.13.3"/>
    </reaction>
</comment>
<evidence type="ECO:0000256" key="1">
    <source>
        <dbReference type="ARBA" id="ARBA00000085"/>
    </source>
</evidence>
<evidence type="ECO:0000256" key="5">
    <source>
        <dbReference type="ARBA" id="ARBA00022679"/>
    </source>
</evidence>
<dbReference type="GO" id="GO:0000155">
    <property type="term" value="F:phosphorelay sensor kinase activity"/>
    <property type="evidence" value="ECO:0007669"/>
    <property type="project" value="InterPro"/>
</dbReference>
<dbReference type="InterPro" id="IPR050351">
    <property type="entry name" value="BphY/WalK/GraS-like"/>
</dbReference>
<dbReference type="EC" id="2.7.13.3" evidence="3"/>
<dbReference type="PROSITE" id="PS50109">
    <property type="entry name" value="HIS_KIN"/>
    <property type="match status" value="1"/>
</dbReference>
<dbReference type="PRINTS" id="PR00344">
    <property type="entry name" value="BCTRLSENSOR"/>
</dbReference>
<evidence type="ECO:0000256" key="3">
    <source>
        <dbReference type="ARBA" id="ARBA00012438"/>
    </source>
</evidence>
<dbReference type="RefSeq" id="WP_188995082.1">
    <property type="nucleotide sequence ID" value="NZ_BMHP01000003.1"/>
</dbReference>
<dbReference type="InterPro" id="IPR036097">
    <property type="entry name" value="HisK_dim/P_sf"/>
</dbReference>
<organism evidence="12 13">
    <name type="scientific">Paenibacillus nasutitermitis</name>
    <dbReference type="NCBI Taxonomy" id="1652958"/>
    <lineage>
        <taxon>Bacteria</taxon>
        <taxon>Bacillati</taxon>
        <taxon>Bacillota</taxon>
        <taxon>Bacilli</taxon>
        <taxon>Bacillales</taxon>
        <taxon>Paenibacillaceae</taxon>
        <taxon>Paenibacillus</taxon>
    </lineage>
</organism>
<keyword evidence="13" id="KW-1185">Reference proteome</keyword>
<evidence type="ECO:0000256" key="6">
    <source>
        <dbReference type="ARBA" id="ARBA00022741"/>
    </source>
</evidence>
<dbReference type="Pfam" id="PF02518">
    <property type="entry name" value="HATPase_c"/>
    <property type="match status" value="1"/>
</dbReference>
<feature type="domain" description="Histidine kinase" evidence="11">
    <location>
        <begin position="143"/>
        <end position="354"/>
    </location>
</feature>
<feature type="transmembrane region" description="Helical" evidence="10">
    <location>
        <begin position="12"/>
        <end position="33"/>
    </location>
</feature>
<dbReference type="Gene3D" id="1.10.287.130">
    <property type="match status" value="1"/>
</dbReference>
<keyword evidence="7" id="KW-0418">Kinase</keyword>
<reference evidence="12" key="2">
    <citation type="submission" date="2020-09" db="EMBL/GenBank/DDBJ databases">
        <authorList>
            <person name="Sun Q."/>
            <person name="Zhou Y."/>
        </authorList>
    </citation>
    <scope>NUCLEOTIDE SEQUENCE</scope>
    <source>
        <strain evidence="12">CGMCC 1.15178</strain>
    </source>
</reference>
<reference evidence="12" key="1">
    <citation type="journal article" date="2014" name="Int. J. Syst. Evol. Microbiol.">
        <title>Complete genome sequence of Corynebacterium casei LMG S-19264T (=DSM 44701T), isolated from a smear-ripened cheese.</title>
        <authorList>
            <consortium name="US DOE Joint Genome Institute (JGI-PGF)"/>
            <person name="Walter F."/>
            <person name="Albersmeier A."/>
            <person name="Kalinowski J."/>
            <person name="Ruckert C."/>
        </authorList>
    </citation>
    <scope>NUCLEOTIDE SEQUENCE</scope>
    <source>
        <strain evidence="12">CGMCC 1.15178</strain>
    </source>
</reference>
<keyword evidence="5" id="KW-0808">Transferase</keyword>
<dbReference type="GO" id="GO:0000156">
    <property type="term" value="F:phosphorelay response regulator activity"/>
    <property type="evidence" value="ECO:0007669"/>
    <property type="project" value="TreeGrafter"/>
</dbReference>
<dbReference type="InterPro" id="IPR003661">
    <property type="entry name" value="HisK_dim/P_dom"/>
</dbReference>
<evidence type="ECO:0000313" key="12">
    <source>
        <dbReference type="EMBL" id="GGD81728.1"/>
    </source>
</evidence>
<evidence type="ECO:0000313" key="13">
    <source>
        <dbReference type="Proteomes" id="UP000612456"/>
    </source>
</evidence>
<dbReference type="GO" id="GO:0007234">
    <property type="term" value="P:osmosensory signaling via phosphorelay pathway"/>
    <property type="evidence" value="ECO:0007669"/>
    <property type="project" value="TreeGrafter"/>
</dbReference>
<dbReference type="GO" id="GO:0005524">
    <property type="term" value="F:ATP binding"/>
    <property type="evidence" value="ECO:0007669"/>
    <property type="project" value="UniProtKB-KW"/>
</dbReference>
<accession>A0A916Z9T1</accession>
<dbReference type="SMART" id="SM00387">
    <property type="entry name" value="HATPase_c"/>
    <property type="match status" value="1"/>
</dbReference>
<dbReference type="CDD" id="cd00082">
    <property type="entry name" value="HisKA"/>
    <property type="match status" value="1"/>
</dbReference>
<evidence type="ECO:0000256" key="9">
    <source>
        <dbReference type="ARBA" id="ARBA00023012"/>
    </source>
</evidence>
<dbReference type="SUPFAM" id="SSF55874">
    <property type="entry name" value="ATPase domain of HSP90 chaperone/DNA topoisomerase II/histidine kinase"/>
    <property type="match status" value="1"/>
</dbReference>
<sequence length="355" mass="40372">MSFMIRIALKLLVAFIFMLAGIYALLALFSAFIAPNLTEGSVETFVLVSGGFLFMLVLLFFGWYIGRPFYYMIVWVRYLAKGIYEAPVHWPTIHSEKKTGKLKGPYALYQELFDHLMTLTKTLKQNEQDKRDAEQVKHEWISGISHDLKTPLTYISGYSSMLMNEGYPWSEEERKEFLSIIHQKADHLRELVQDLNETVHDQIPIQREDVDLNELVRRIAADVISAPGAANYFLTIDSKLERFRLKCDSKLLTRALRNLLVNAIAHNPAGTEIIIRITQNESQVVELSIEDNGIGFSFDETTQKHLDQNSPSSERSGLGLSIARQFIQALGGELTIRSQKNQGTSITIQLPTETI</sequence>
<evidence type="ECO:0000256" key="10">
    <source>
        <dbReference type="SAM" id="Phobius"/>
    </source>
</evidence>
<keyword evidence="4" id="KW-0597">Phosphoprotein</keyword>
<dbReference type="InterPro" id="IPR004358">
    <property type="entry name" value="Sig_transdc_His_kin-like_C"/>
</dbReference>
<dbReference type="SUPFAM" id="SSF47384">
    <property type="entry name" value="Homodimeric domain of signal transducing histidine kinase"/>
    <property type="match status" value="1"/>
</dbReference>
<dbReference type="Gene3D" id="3.30.565.10">
    <property type="entry name" value="Histidine kinase-like ATPase, C-terminal domain"/>
    <property type="match status" value="1"/>
</dbReference>
<keyword evidence="10" id="KW-0812">Transmembrane</keyword>
<dbReference type="SMART" id="SM00388">
    <property type="entry name" value="HisKA"/>
    <property type="match status" value="1"/>
</dbReference>
<gene>
    <name evidence="12" type="ORF">GCM10010911_44810</name>
</gene>
<evidence type="ECO:0000256" key="4">
    <source>
        <dbReference type="ARBA" id="ARBA00022553"/>
    </source>
</evidence>
<name>A0A916Z9T1_9BACL</name>
<feature type="transmembrane region" description="Helical" evidence="10">
    <location>
        <begin position="45"/>
        <end position="65"/>
    </location>
</feature>
<dbReference type="GO" id="GO:0030295">
    <property type="term" value="F:protein kinase activator activity"/>
    <property type="evidence" value="ECO:0007669"/>
    <property type="project" value="TreeGrafter"/>
</dbReference>
<keyword evidence="6" id="KW-0547">Nucleotide-binding</keyword>